<evidence type="ECO:0000256" key="1">
    <source>
        <dbReference type="ARBA" id="ARBA00008857"/>
    </source>
</evidence>
<evidence type="ECO:0000313" key="7">
    <source>
        <dbReference type="EMBL" id="QGA10775.1"/>
    </source>
</evidence>
<dbReference type="InterPro" id="IPR053876">
    <property type="entry name" value="Phage_int_M"/>
</dbReference>
<dbReference type="EMBL" id="CP045650">
    <property type="protein sequence ID" value="QGA10775.1"/>
    <property type="molecule type" value="Genomic_DNA"/>
</dbReference>
<dbReference type="Gene3D" id="3.30.160.390">
    <property type="entry name" value="Integrase, DNA-binding domain"/>
    <property type="match status" value="1"/>
</dbReference>
<organism evidence="6 9">
    <name type="scientific">Acinetobacter wanghuae</name>
    <dbReference type="NCBI Taxonomy" id="2662362"/>
    <lineage>
        <taxon>Bacteria</taxon>
        <taxon>Pseudomonadati</taxon>
        <taxon>Pseudomonadota</taxon>
        <taxon>Gammaproteobacteria</taxon>
        <taxon>Moraxellales</taxon>
        <taxon>Moraxellaceae</taxon>
        <taxon>Acinetobacter</taxon>
    </lineage>
</organism>
<sequence>MKRSEVKVGKRLSDTTLEALEPDPKVSEYKIHDGDHLYFRVQANGKKSWVLRYKNNEGKWAVFGLGSYPSVSGALARKKAKEFQIRLFNGEIIKTKNDIRLEKKIDQEYLFKNLMDTWLATKKNNWGEATYSKAVKSIERHIYPKFGNRNYQTIEPNEWLTFFQSLQNDLGILTQVEKLTAYCRSAYNLAKFNQKITFNPLEGMTEFLAKRQKNNMKHVELEKLPELLKAIRSNPSRPIGIGLELMVLLFPRPSELREALWSDFDLDKAIWVKPAERTKTGVIHGVPLPHQAITLLKELENYKTASDFLFPSRDSYEKPVSDMTFNTALNRLGYKNRQNPHGFRHIASTALNNQFSDKSQVVEACLGHIKKGVKGVYDKGSHFDERIEMMQWWADKVNVMEVIK</sequence>
<evidence type="ECO:0000313" key="9">
    <source>
        <dbReference type="Proteomes" id="UP000480556"/>
    </source>
</evidence>
<dbReference type="Proteomes" id="UP000327478">
    <property type="component" value="Chromosome"/>
</dbReference>
<dbReference type="InterPro" id="IPR050808">
    <property type="entry name" value="Phage_Integrase"/>
</dbReference>
<dbReference type="GO" id="GO:0015074">
    <property type="term" value="P:DNA integration"/>
    <property type="evidence" value="ECO:0007669"/>
    <property type="project" value="UniProtKB-KW"/>
</dbReference>
<dbReference type="PANTHER" id="PTHR30629">
    <property type="entry name" value="PROPHAGE INTEGRASE"/>
    <property type="match status" value="1"/>
</dbReference>
<feature type="domain" description="Tyr recombinase" evidence="5">
    <location>
        <begin position="214"/>
        <end position="391"/>
    </location>
</feature>
<evidence type="ECO:0000259" key="5">
    <source>
        <dbReference type="PROSITE" id="PS51898"/>
    </source>
</evidence>
<evidence type="ECO:0000313" key="6">
    <source>
        <dbReference type="EMBL" id="MQW93385.1"/>
    </source>
</evidence>
<evidence type="ECO:0000256" key="2">
    <source>
        <dbReference type="ARBA" id="ARBA00022908"/>
    </source>
</evidence>
<dbReference type="PROSITE" id="PS51898">
    <property type="entry name" value="TYR_RECOMBINASE"/>
    <property type="match status" value="1"/>
</dbReference>
<dbReference type="SUPFAM" id="SSF56349">
    <property type="entry name" value="DNA breaking-rejoining enzymes"/>
    <property type="match status" value="1"/>
</dbReference>
<keyword evidence="2" id="KW-0229">DNA integration</keyword>
<protein>
    <submittedName>
        <fullName evidence="6">Tyrosine-type recombinase/integrase</fullName>
    </submittedName>
</protein>
<dbReference type="InterPro" id="IPR010998">
    <property type="entry name" value="Integrase_recombinase_N"/>
</dbReference>
<dbReference type="InterPro" id="IPR013762">
    <property type="entry name" value="Integrase-like_cat_sf"/>
</dbReference>
<dbReference type="RefSeq" id="WP_153371174.1">
    <property type="nucleotide sequence ID" value="NZ_CP045650.1"/>
</dbReference>
<dbReference type="EMBL" id="WITK01000034">
    <property type="protein sequence ID" value="MQW93385.1"/>
    <property type="molecule type" value="Genomic_DNA"/>
</dbReference>
<name>A0A5Q0P0Z2_9GAMM</name>
<proteinExistence type="inferred from homology"/>
<dbReference type="PANTHER" id="PTHR30629:SF2">
    <property type="entry name" value="PROPHAGE INTEGRASE INTS-RELATED"/>
    <property type="match status" value="1"/>
</dbReference>
<evidence type="ECO:0000256" key="3">
    <source>
        <dbReference type="ARBA" id="ARBA00023125"/>
    </source>
</evidence>
<dbReference type="Pfam" id="PF22022">
    <property type="entry name" value="Phage_int_M"/>
    <property type="match status" value="1"/>
</dbReference>
<reference evidence="8 9" key="1">
    <citation type="submission" date="2019-10" db="EMBL/GenBank/DDBJ databases">
        <authorList>
            <person name="Dong K."/>
        </authorList>
    </citation>
    <scope>NUCLEOTIDE SEQUENCE [LARGE SCALE GENOMIC DNA]</scope>
    <source>
        <strain evidence="7">Dk386</strain>
        <strain evidence="8">dk386</strain>
        <strain evidence="6">Dk771</strain>
        <strain evidence="9">dk771</strain>
    </source>
</reference>
<dbReference type="CDD" id="cd00801">
    <property type="entry name" value="INT_P4_C"/>
    <property type="match status" value="1"/>
</dbReference>
<dbReference type="Gene3D" id="1.10.443.10">
    <property type="entry name" value="Intergrase catalytic core"/>
    <property type="match status" value="1"/>
</dbReference>
<dbReference type="Pfam" id="PF13356">
    <property type="entry name" value="Arm-DNA-bind_3"/>
    <property type="match status" value="1"/>
</dbReference>
<dbReference type="GO" id="GO:0003677">
    <property type="term" value="F:DNA binding"/>
    <property type="evidence" value="ECO:0007669"/>
    <property type="project" value="UniProtKB-KW"/>
</dbReference>
<dbReference type="Proteomes" id="UP000480556">
    <property type="component" value="Unassembled WGS sequence"/>
</dbReference>
<dbReference type="GO" id="GO:0006310">
    <property type="term" value="P:DNA recombination"/>
    <property type="evidence" value="ECO:0007669"/>
    <property type="project" value="UniProtKB-KW"/>
</dbReference>
<evidence type="ECO:0000313" key="8">
    <source>
        <dbReference type="Proteomes" id="UP000327478"/>
    </source>
</evidence>
<dbReference type="InterPro" id="IPR025166">
    <property type="entry name" value="Integrase_DNA_bind_dom"/>
</dbReference>
<keyword evidence="8" id="KW-1185">Reference proteome</keyword>
<evidence type="ECO:0000256" key="4">
    <source>
        <dbReference type="ARBA" id="ARBA00023172"/>
    </source>
</evidence>
<accession>A0A5Q0P0Z2</accession>
<comment type="similarity">
    <text evidence="1">Belongs to the 'phage' integrase family.</text>
</comment>
<dbReference type="InterPro" id="IPR011010">
    <property type="entry name" value="DNA_brk_join_enz"/>
</dbReference>
<keyword evidence="4" id="KW-0233">DNA recombination</keyword>
<dbReference type="AlphaFoldDB" id="A0A5Q0P0Z2"/>
<dbReference type="InterPro" id="IPR038488">
    <property type="entry name" value="Integrase_DNA-bd_sf"/>
</dbReference>
<gene>
    <name evidence="7" type="ORF">GFH30_04935</name>
    <name evidence="6" type="ORF">GHJ48_13470</name>
</gene>
<dbReference type="Gene3D" id="1.10.150.130">
    <property type="match status" value="1"/>
</dbReference>
<dbReference type="Pfam" id="PF00589">
    <property type="entry name" value="Phage_integrase"/>
    <property type="match status" value="1"/>
</dbReference>
<keyword evidence="3" id="KW-0238">DNA-binding</keyword>
<dbReference type="InterPro" id="IPR002104">
    <property type="entry name" value="Integrase_catalytic"/>
</dbReference>